<dbReference type="EMBL" id="CP003763">
    <property type="protein sequence ID" value="AFQ27319.1"/>
    <property type="molecule type" value="Genomic_DNA"/>
</dbReference>
<sequence>MMKFGQAIEAVKKGNKIARKGWNGKCMFVYYVPAASYPPATDIMKEAFGGENVPYRAYLALKTAQNDVATWSPSTSDVLAEDWMVVE</sequence>
<accession>A0A9W3JPL4</accession>
<dbReference type="Pfam" id="PF11195">
    <property type="entry name" value="Tad2-like"/>
    <property type="match status" value="1"/>
</dbReference>
<reference evidence="2 3" key="1">
    <citation type="journal article" date="2013" name="Genome Announc.">
        <title>Complete Genome Sequence of Bacillus thuringiensis Serovar Israelensis Strain HD-789.</title>
        <authorList>
            <person name="Doggett N.A."/>
            <person name="Stubben C.J."/>
            <person name="Chertkov O."/>
            <person name="Bruce D.C."/>
            <person name="Detter J.C."/>
            <person name="Johnson S.L."/>
            <person name="Han C.S."/>
        </authorList>
    </citation>
    <scope>NUCLEOTIDE SEQUENCE [LARGE SCALE GENOMIC DNA]</scope>
    <source>
        <strain evidence="2 3">HD-789</strain>
    </source>
</reference>
<feature type="domain" description="Thoeris anti-defense 2-like" evidence="1">
    <location>
        <begin position="2"/>
        <end position="86"/>
    </location>
</feature>
<name>A0A9W3JPL4_BACTU</name>
<evidence type="ECO:0000259" key="1">
    <source>
        <dbReference type="Pfam" id="PF11195"/>
    </source>
</evidence>
<gene>
    <name evidence="2" type="ORF">BTF1_15720</name>
</gene>
<protein>
    <recommendedName>
        <fullName evidence="1">Thoeris anti-defense 2-like domain-containing protein</fullName>
    </recommendedName>
</protein>
<organism evidence="2 3">
    <name type="scientific">Bacillus thuringiensis HD-789</name>
    <dbReference type="NCBI Taxonomy" id="1217737"/>
    <lineage>
        <taxon>Bacteria</taxon>
        <taxon>Bacillati</taxon>
        <taxon>Bacillota</taxon>
        <taxon>Bacilli</taxon>
        <taxon>Bacillales</taxon>
        <taxon>Bacillaceae</taxon>
        <taxon>Bacillus</taxon>
        <taxon>Bacillus cereus group</taxon>
    </lineage>
</organism>
<evidence type="ECO:0000313" key="2">
    <source>
        <dbReference type="EMBL" id="AFQ27319.1"/>
    </source>
</evidence>
<dbReference type="InterPro" id="IPR021361">
    <property type="entry name" value="Tad2-like_dom"/>
</dbReference>
<dbReference type="AlphaFoldDB" id="A0A9W3JPL4"/>
<proteinExistence type="predicted"/>
<evidence type="ECO:0000313" key="3">
    <source>
        <dbReference type="Proteomes" id="UP000005257"/>
    </source>
</evidence>
<dbReference type="KEGG" id="btn:BTF1_15720"/>
<dbReference type="Proteomes" id="UP000005257">
    <property type="component" value="Chromosome"/>
</dbReference>